<feature type="compositionally biased region" description="Low complexity" evidence="4">
    <location>
        <begin position="823"/>
        <end position="837"/>
    </location>
</feature>
<evidence type="ECO:0008006" key="9">
    <source>
        <dbReference type="Google" id="ProtNLM"/>
    </source>
</evidence>
<evidence type="ECO:0000256" key="1">
    <source>
        <dbReference type="ARBA" id="ARBA00022574"/>
    </source>
</evidence>
<dbReference type="CDD" id="cd06071">
    <property type="entry name" value="Beach"/>
    <property type="match status" value="1"/>
</dbReference>
<feature type="domain" description="BEACH-type PH" evidence="6">
    <location>
        <begin position="2802"/>
        <end position="2900"/>
    </location>
</feature>
<dbReference type="OrthoDB" id="26681at2759"/>
<dbReference type="PANTHER" id="PTHR13743">
    <property type="entry name" value="BEIGE/BEACH-RELATED"/>
    <property type="match status" value="1"/>
</dbReference>
<feature type="region of interest" description="Disordered" evidence="4">
    <location>
        <begin position="3374"/>
        <end position="3408"/>
    </location>
</feature>
<feature type="compositionally biased region" description="Low complexity" evidence="4">
    <location>
        <begin position="220"/>
        <end position="236"/>
    </location>
</feature>
<dbReference type="PROSITE" id="PS50082">
    <property type="entry name" value="WD_REPEATS_2"/>
    <property type="match status" value="1"/>
</dbReference>
<dbReference type="STRING" id="7260.B4N324"/>
<evidence type="ECO:0000256" key="4">
    <source>
        <dbReference type="SAM" id="MobiDB-lite"/>
    </source>
</evidence>
<protein>
    <recommendedName>
        <fullName evidence="9">Lysosomal-trafficking regulator</fullName>
    </recommendedName>
</protein>
<evidence type="ECO:0000256" key="2">
    <source>
        <dbReference type="ARBA" id="ARBA00022737"/>
    </source>
</evidence>
<dbReference type="PROSITE" id="PS00678">
    <property type="entry name" value="WD_REPEATS_1"/>
    <property type="match status" value="1"/>
</dbReference>
<evidence type="ECO:0000259" key="5">
    <source>
        <dbReference type="PROSITE" id="PS50197"/>
    </source>
</evidence>
<feature type="compositionally biased region" description="Low complexity" evidence="4">
    <location>
        <begin position="3389"/>
        <end position="3408"/>
    </location>
</feature>
<dbReference type="PROSITE" id="PS50197">
    <property type="entry name" value="BEACH"/>
    <property type="match status" value="1"/>
</dbReference>
<evidence type="ECO:0000313" key="8">
    <source>
        <dbReference type="Proteomes" id="UP000007798"/>
    </source>
</evidence>
<feature type="compositionally biased region" description="Basic residues" evidence="4">
    <location>
        <begin position="210"/>
        <end position="219"/>
    </location>
</feature>
<feature type="repeat" description="WD" evidence="3">
    <location>
        <begin position="3429"/>
        <end position="3470"/>
    </location>
</feature>
<dbReference type="SMART" id="SM01026">
    <property type="entry name" value="Beach"/>
    <property type="match status" value="1"/>
</dbReference>
<feature type="compositionally biased region" description="Gly residues" evidence="4">
    <location>
        <begin position="1269"/>
        <end position="1291"/>
    </location>
</feature>
<feature type="region of interest" description="Disordered" evidence="4">
    <location>
        <begin position="807"/>
        <end position="841"/>
    </location>
</feature>
<organism evidence="7 8">
    <name type="scientific">Drosophila willistoni</name>
    <name type="common">Fruit fly</name>
    <dbReference type="NCBI Taxonomy" id="7260"/>
    <lineage>
        <taxon>Eukaryota</taxon>
        <taxon>Metazoa</taxon>
        <taxon>Ecdysozoa</taxon>
        <taxon>Arthropoda</taxon>
        <taxon>Hexapoda</taxon>
        <taxon>Insecta</taxon>
        <taxon>Pterygota</taxon>
        <taxon>Neoptera</taxon>
        <taxon>Endopterygota</taxon>
        <taxon>Diptera</taxon>
        <taxon>Brachycera</taxon>
        <taxon>Muscomorpha</taxon>
        <taxon>Ephydroidea</taxon>
        <taxon>Drosophilidae</taxon>
        <taxon>Drosophila</taxon>
        <taxon>Sophophora</taxon>
    </lineage>
</organism>
<dbReference type="InterPro" id="IPR019775">
    <property type="entry name" value="WD40_repeat_CS"/>
</dbReference>
<dbReference type="PANTHER" id="PTHR13743:SF86">
    <property type="entry name" value="LYSOSOMAL-TRAFFICKING REGULATOR"/>
    <property type="match status" value="1"/>
</dbReference>
<dbReference type="Gene3D" id="2.130.10.10">
    <property type="entry name" value="YVTN repeat-like/Quinoprotein amine dehydrogenase"/>
    <property type="match status" value="1"/>
</dbReference>
<name>B4N324_DROWI</name>
<feature type="region of interest" description="Disordered" evidence="4">
    <location>
        <begin position="210"/>
        <end position="236"/>
    </location>
</feature>
<feature type="compositionally biased region" description="Acidic residues" evidence="4">
    <location>
        <begin position="808"/>
        <end position="819"/>
    </location>
</feature>
<dbReference type="PROSITE" id="PS51783">
    <property type="entry name" value="PH_BEACH"/>
    <property type="match status" value="1"/>
</dbReference>
<accession>B4N324</accession>
<dbReference type="FunFam" id="1.10.1540.10:FF:000001">
    <property type="entry name" value="neurobeachin isoform X1"/>
    <property type="match status" value="1"/>
</dbReference>
<dbReference type="Gene3D" id="2.30.29.30">
    <property type="entry name" value="Pleckstrin-homology domain (PH domain)/Phosphotyrosine-binding domain (PTB)"/>
    <property type="match status" value="1"/>
</dbReference>
<dbReference type="InterPro" id="IPR011993">
    <property type="entry name" value="PH-like_dom_sf"/>
</dbReference>
<dbReference type="InParanoid" id="B4N324"/>
<keyword evidence="8" id="KW-1185">Reference proteome</keyword>
<evidence type="ECO:0000259" key="6">
    <source>
        <dbReference type="PROSITE" id="PS51783"/>
    </source>
</evidence>
<evidence type="ECO:0000313" key="7">
    <source>
        <dbReference type="EMBL" id="EDW78763.2"/>
    </source>
</evidence>
<dbReference type="PROSITE" id="PS50294">
    <property type="entry name" value="WD_REPEATS_REGION"/>
    <property type="match status" value="1"/>
</dbReference>
<keyword evidence="1 3" id="KW-0853">WD repeat</keyword>
<feature type="compositionally biased region" description="Polar residues" evidence="4">
    <location>
        <begin position="1155"/>
        <end position="1165"/>
    </location>
</feature>
<dbReference type="SUPFAM" id="SSF50978">
    <property type="entry name" value="WD40 repeat-like"/>
    <property type="match status" value="1"/>
</dbReference>
<keyword evidence="2" id="KW-0677">Repeat</keyword>
<dbReference type="Gene3D" id="1.10.1540.10">
    <property type="entry name" value="BEACH domain"/>
    <property type="match status" value="1"/>
</dbReference>
<proteinExistence type="predicted"/>
<gene>
    <name evidence="7" type="primary">Dwil\GK12611</name>
    <name evidence="7" type="ORF">Dwil_GK12611</name>
</gene>
<sequence length="3668" mass="413640">MNDLGLDQQQHQQKHHEQQLLVDTLSRLWSHYLQASEHNDEASVKEHWLWHLLYNFQFVAEESLPDIWSNSHFNLMPEELCSYLLEQVYQIISAAKRSQTNSPEHQDETVEENKCIKQLRKQHNLAQLILSTPSDCNKILALRTYLTNNLGHHLLAFLLRVDIKHIASQMSLCQLCINLFPNSKWSPSNEPLQQLTSVSQFIANFHITTQKRTKQRRHQQPQQQQHQGHQQPTHSSQLLQNISGNNEDILYDFDEFKSSSKSSDELALLLIQLLTRCIDAEHESQLSVTVHNFALGHLCASSGESDQQQQDNEANDEIIKFELLQLIGHCVNNFYAHDQQPNVDDFNSNFGQLLYAMAANRHSPILAHSVLYIMFGTLHNLVENEIRELNQIDAKNFDACFEVLEEAAKSTNASTLIFLQIYKLLLRLTDNLSRQEQQLQCLMESSTSSALPKQQLRHKRQRHSQLHCTGSSLSCYFQGKLYQLLPLLGPELQEHSVRCLLRTGSCCCHYNTKNYNSCLQLAINLSKTYQKYAYKFLHYNFLNTIFVKRSPLECPRCEEKVKSAVFHLDLLAIYKENYKKLLNSTSMLLFLKHLKHIAYLLSYDLASGILAEVVLPIFRQYKEMVECKCEMNRHNKVPLLQLPSKLENYRALHECLSIFVMYLSDIRLVKAFYNEENIRYMQDLLAIPELQRGVCDLIKVGIDNIAFLGENGQEQIALSRRLIQLQLNSSDRATQLFQLLLQKCSKCSQNKFWLDDIPDPMQLDGHKPSDILYITALQWTLNYDLLKTSQLFYNEFAKIYSIPVEMSDHEDDDDVDNEDKEQSQPQQQQQQQQQQLEQGEKLKQGDKTIIDILKLNYNALSCFLMLPKAANGMGTTSTATVVPKATETPSQTEVYAIHSPIAAEIVGISGSSSLEGIVSHVQSPFNALSVSTTTAASSNYGDSLMTLDYATVIDNYTADVTAPSFLQHLQHQSNDLDESIILFDIRGVGGGGGGGSTQSNDNPSTATTVDEATAAANGLINRLFNIVGSLFGSSTNVSASGSPTTTPTISQPAVNIDADLFCLYEPNGECKKLLLKLFESTMAICIKGFQNEEVEKMQKHLRKLKAIILGHASSNWQEHGEQHARDNAVIQTLQTLLKIAELSSTHNEPAGVVVSSPSAESTNNPQPRPRARSFNSGSVELPRQMQPVKLPAKNSMATPPTPRRRPASSEINVGDADYFSTRASLSCAADSELELSENEQEFYLTADEGYEADGEIAELTESECELNAGAGGGGGGPGAGGGAGGTAGGGAANESWTPFQPSSRYRTHIMHQGLSQLVVQMLVELSLLCIKQPNGWTESLTQLANRLFVIRDYLGGPLCLLRGFAPILSCSDPRLRELQQSILELITHLNTPDVLHCYYSILASKQPPVDLLMRHMHHISAVSLRKCQPCMELEFPITIDGKVVITSKGQDHPELIERVRLQHQQSQANTLFTRAACIMPVTRTRLWQPDGLTLSLWLEIRGGQQMHRSCMQLNDDETRYSGEDLTKSHLVSLGTNQAMLSIYISNNMQLVFEMVKPNEPLPPIRVEEHIDSTVDTSSFLPLPVAGLANPVPAPAAQSGSLRQALKQTKMALLNSFGQMHLLNGHHVGHHHQDSCSGYFVSSAVVLQRLRLSRHKWMNLVFGLQQQADSLEISIYVDGLEQHTMCLPFQNLRHVTKAHEYQMLALGEGLPSSSSSSSRSTLDSCLAPRYAMSNLILFRRRLIEPSLMINLTAMGPDFTEFTQCQVANWKPNYGYVNLGKVSSSNFGNHSECMKQLRHARVLVYTAQQPELVMSYDVSQELDMACYGQPHGHILYGELLQNQPQSLQTATSLCGGLSTLLYLFARIVELSGNAGTQALALDLLLQVAHSDAQLYTEFQRQDYLALIGYVVKSEKCSKDVQLLRSIVNTSCSQALISRKGDALQVNDNTTVTLIYPRLLLAVLQRYSDWHRSGAMHSDVLDMLFRCILALTRDKHPQRDFNMEQLQKSGLLSSLLNLCKVYVIESPSPVYISPYAAECFVQILSVFAGSPPSSSLLDEIMKLLLLLQKPSECYVTHDRGHFYFLLTPQQPIKERSLVATNLSRVTTSFRRQVQASPPPEIDAERAERIKRLRRMHAGQGSGYRRAVNELEEHLEQTTDCTNLNKPALRLISPVEASRWRLKFKRHYPAIAQSPKRSPLKIRRRLMQNHFHAGKIWQPSGHSTPSSGQMSALPNRKTDFYDQMGIQRLQQRLLILLKDFLCLLPDSAVDEVLRHFVKLEFLLVLANQRSCAVRQAIIQLLAVLTKRLASGELTAANKQLYPLHLANQMSIHPCDISMFEACLTWISGIHASLDDILASKETLKIRQRFGLQSLMAIAMTTEPQKIFKALLRLYLQNPEDQVGLIEAGLLQCSVKALFNIYTLRLGQPNQDESIVELLGGIGDRALRSVGHINLVWDILNLLSFYQGKQSPPIVRNFRSVQALLQLQWLNIFFEAGSFRTIAPLPNCTLSSTEIKTRLELLIDRCTQFFTVCSGQSSNGPSYVASAAELSLFHTLVSYCMISSNNRCNNFIAWGLQPSRPFDLRSYIVNSLWKSQQDDFQRGGIVCDGKMIKALLWLSLQENERIDNLVELCTNLGIKEDDTSWNLLNELERLDQNRSNAATKQKTLLEKTVYKYEPLVQHCIETSMVTTRRVAELQNSERKALMSHMKDYDDTYTYTKWLEIIRRMSHEGAPWYCAERTECSWELDDTEGPSRVHTRLRRCHLDIDRRFFMNDYCPGQGQRDDLEPYVRPLDYLIASYDQQLNISLNSQILYNFAAKFLPVDGEIEGEIIITDLKLYFLATYRCRYFNVNCDIANITEIWLKRYQHQETAFEILLDTNKSLFFSLQNADDWKIMRDVFCDKIVSTPDQAKILGITQQWREGLLTNWEYLMTLNQIAGRTYNDLMQYPVFPWVLANYYSECLDLRDSSSFRKLGRPIAVQLEENEKHYVSNYAYIDSANTTMGSLILKPYHYSSHYSNSGTVLHFLVRVPPFTSYFLRYQDNDFDLPDRTFHALNTTWLLASRDSPTDVKELIPEFFCLPEMFENFERFNFGCRQNGERVEDVSLPPWCHRDSRLFVLIHRQALESEMVRNHLHNWIDLIYGYKQSGESAIDAINVFHPATYAVFLDSEISDPIEREAVKTMVKTYGQMPRQLFKSAHPATKALDYSLVDKSIVSTVKGLRWGVYVGSPQLKVPTLGNIHKIPGTEHLVSFSNTNVVYALPRRASVMQGAEPDTYNVISWGYDDHIVRIQPLNKPQAKPKNLLHNGSFDDISACGCDVNSNQLWFGHKSGRISVYKCAGGVDSQQRSGTKSRQSYVRGLRLSYNSAFRKIATKSMGGGGGGGAGGNGLESSDDASSIHATHSSSSVSSASNSSTLDALQRDGADLTWLGPTFLVRHTDEITCIALSVEFKIAVSAGRDGIAVIWDLNDWSYVRTIARPAEIHQSPITHVAISPTLGDIVTVHTLPQQTPNNPPTSPTNVDAFASKTTPITTTTALNHADECFEVTEESLDDFVNVNINPNGKSILRLHSVNARYVQHLVHEDRILAVCYSYIKEGVGVNVIATAVEGGCVRFWSSWNLSFVSELVTGISPIRSICFSTHQHLVVLTRESYIQVWESEGLYGNAPKFPQIVYK</sequence>
<evidence type="ECO:0000256" key="3">
    <source>
        <dbReference type="PROSITE-ProRule" id="PRU00221"/>
    </source>
</evidence>
<dbReference type="EMBL" id="CH964062">
    <property type="protein sequence ID" value="EDW78763.2"/>
    <property type="molecule type" value="Genomic_DNA"/>
</dbReference>
<feature type="region of interest" description="Disordered" evidence="4">
    <location>
        <begin position="1267"/>
        <end position="1297"/>
    </location>
</feature>
<dbReference type="InterPro" id="IPR050865">
    <property type="entry name" value="BEACH_Domain"/>
</dbReference>
<dbReference type="SMART" id="SM00320">
    <property type="entry name" value="WD40"/>
    <property type="match status" value="4"/>
</dbReference>
<dbReference type="InterPro" id="IPR000409">
    <property type="entry name" value="BEACH_dom"/>
</dbReference>
<dbReference type="SUPFAM" id="SSF50729">
    <property type="entry name" value="PH domain-like"/>
    <property type="match status" value="1"/>
</dbReference>
<dbReference type="FunCoup" id="B4N324">
    <property type="interactions" value="907"/>
</dbReference>
<dbReference type="eggNOG" id="KOG1786">
    <property type="taxonomic scope" value="Eukaryota"/>
</dbReference>
<feature type="domain" description="BEACH" evidence="5">
    <location>
        <begin position="2900"/>
        <end position="3197"/>
    </location>
</feature>
<dbReference type="InterPro" id="IPR001680">
    <property type="entry name" value="WD40_rpt"/>
</dbReference>
<dbReference type="InterPro" id="IPR015943">
    <property type="entry name" value="WD40/YVTN_repeat-like_dom_sf"/>
</dbReference>
<feature type="region of interest" description="Disordered" evidence="4">
    <location>
        <begin position="1148"/>
        <end position="1211"/>
    </location>
</feature>
<reference evidence="7 8" key="1">
    <citation type="journal article" date="2007" name="Nature">
        <title>Evolution of genes and genomes on the Drosophila phylogeny.</title>
        <authorList>
            <consortium name="Drosophila 12 Genomes Consortium"/>
            <person name="Clark A.G."/>
            <person name="Eisen M.B."/>
            <person name="Smith D.R."/>
            <person name="Bergman C.M."/>
            <person name="Oliver B."/>
            <person name="Markow T.A."/>
            <person name="Kaufman T.C."/>
            <person name="Kellis M."/>
            <person name="Gelbart W."/>
            <person name="Iyer V.N."/>
            <person name="Pollard D.A."/>
            <person name="Sackton T.B."/>
            <person name="Larracuente A.M."/>
            <person name="Singh N.D."/>
            <person name="Abad J.P."/>
            <person name="Abt D.N."/>
            <person name="Adryan B."/>
            <person name="Aguade M."/>
            <person name="Akashi H."/>
            <person name="Anderson W.W."/>
            <person name="Aquadro C.F."/>
            <person name="Ardell D.H."/>
            <person name="Arguello R."/>
            <person name="Artieri C.G."/>
            <person name="Barbash D.A."/>
            <person name="Barker D."/>
            <person name="Barsanti P."/>
            <person name="Batterham P."/>
            <person name="Batzoglou S."/>
            <person name="Begun D."/>
            <person name="Bhutkar A."/>
            <person name="Blanco E."/>
            <person name="Bosak S.A."/>
            <person name="Bradley R.K."/>
            <person name="Brand A.D."/>
            <person name="Brent M.R."/>
            <person name="Brooks A.N."/>
            <person name="Brown R.H."/>
            <person name="Butlin R.K."/>
            <person name="Caggese C."/>
            <person name="Calvi B.R."/>
            <person name="Bernardo de Carvalho A."/>
            <person name="Caspi A."/>
            <person name="Castrezana S."/>
            <person name="Celniker S.E."/>
            <person name="Chang J.L."/>
            <person name="Chapple C."/>
            <person name="Chatterji S."/>
            <person name="Chinwalla A."/>
            <person name="Civetta A."/>
            <person name="Clifton S.W."/>
            <person name="Comeron J.M."/>
            <person name="Costello J.C."/>
            <person name="Coyne J.A."/>
            <person name="Daub J."/>
            <person name="David R.G."/>
            <person name="Delcher A.L."/>
            <person name="Delehaunty K."/>
            <person name="Do C.B."/>
            <person name="Ebling H."/>
            <person name="Edwards K."/>
            <person name="Eickbush T."/>
            <person name="Evans J.D."/>
            <person name="Filipski A."/>
            <person name="Findeiss S."/>
            <person name="Freyhult E."/>
            <person name="Fulton L."/>
            <person name="Fulton R."/>
            <person name="Garcia A.C."/>
            <person name="Gardiner A."/>
            <person name="Garfield D.A."/>
            <person name="Garvin B.E."/>
            <person name="Gibson G."/>
            <person name="Gilbert D."/>
            <person name="Gnerre S."/>
            <person name="Godfrey J."/>
            <person name="Good R."/>
            <person name="Gotea V."/>
            <person name="Gravely B."/>
            <person name="Greenberg A.J."/>
            <person name="Griffiths-Jones S."/>
            <person name="Gross S."/>
            <person name="Guigo R."/>
            <person name="Gustafson E.A."/>
            <person name="Haerty W."/>
            <person name="Hahn M.W."/>
            <person name="Halligan D.L."/>
            <person name="Halpern A.L."/>
            <person name="Halter G.M."/>
            <person name="Han M.V."/>
            <person name="Heger A."/>
            <person name="Hillier L."/>
            <person name="Hinrichs A.S."/>
            <person name="Holmes I."/>
            <person name="Hoskins R.A."/>
            <person name="Hubisz M.J."/>
            <person name="Hultmark D."/>
            <person name="Huntley M.A."/>
            <person name="Jaffe D.B."/>
            <person name="Jagadeeshan S."/>
            <person name="Jeck W.R."/>
            <person name="Johnson J."/>
            <person name="Jones C.D."/>
            <person name="Jordan W.C."/>
            <person name="Karpen G.H."/>
            <person name="Kataoka E."/>
            <person name="Keightley P.D."/>
            <person name="Kheradpour P."/>
            <person name="Kirkness E.F."/>
            <person name="Koerich L.B."/>
            <person name="Kristiansen K."/>
            <person name="Kudrna D."/>
            <person name="Kulathinal R.J."/>
            <person name="Kumar S."/>
            <person name="Kwok R."/>
            <person name="Lander E."/>
            <person name="Langley C.H."/>
            <person name="Lapoint R."/>
            <person name="Lazzaro B.P."/>
            <person name="Lee S.J."/>
            <person name="Levesque L."/>
            <person name="Li R."/>
            <person name="Lin C.F."/>
            <person name="Lin M.F."/>
            <person name="Lindblad-Toh K."/>
            <person name="Llopart A."/>
            <person name="Long M."/>
            <person name="Low L."/>
            <person name="Lozovsky E."/>
            <person name="Lu J."/>
            <person name="Luo M."/>
            <person name="Machado C.A."/>
            <person name="Makalowski W."/>
            <person name="Marzo M."/>
            <person name="Matsuda M."/>
            <person name="Matzkin L."/>
            <person name="McAllister B."/>
            <person name="McBride C.S."/>
            <person name="McKernan B."/>
            <person name="McKernan K."/>
            <person name="Mendez-Lago M."/>
            <person name="Minx P."/>
            <person name="Mollenhauer M.U."/>
            <person name="Montooth K."/>
            <person name="Mount S.M."/>
            <person name="Mu X."/>
            <person name="Myers E."/>
            <person name="Negre B."/>
            <person name="Newfeld S."/>
            <person name="Nielsen R."/>
            <person name="Noor M.A."/>
            <person name="O'Grady P."/>
            <person name="Pachter L."/>
            <person name="Papaceit M."/>
            <person name="Parisi M.J."/>
            <person name="Parisi M."/>
            <person name="Parts L."/>
            <person name="Pedersen J.S."/>
            <person name="Pesole G."/>
            <person name="Phillippy A.M."/>
            <person name="Ponting C.P."/>
            <person name="Pop M."/>
            <person name="Porcelli D."/>
            <person name="Powell J.R."/>
            <person name="Prohaska S."/>
            <person name="Pruitt K."/>
            <person name="Puig M."/>
            <person name="Quesneville H."/>
            <person name="Ram K.R."/>
            <person name="Rand D."/>
            <person name="Rasmussen M.D."/>
            <person name="Reed L.K."/>
            <person name="Reenan R."/>
            <person name="Reily A."/>
            <person name="Remington K.A."/>
            <person name="Rieger T.T."/>
            <person name="Ritchie M.G."/>
            <person name="Robin C."/>
            <person name="Rogers Y.H."/>
            <person name="Rohde C."/>
            <person name="Rozas J."/>
            <person name="Rubenfield M.J."/>
            <person name="Ruiz A."/>
            <person name="Russo S."/>
            <person name="Salzberg S.L."/>
            <person name="Sanchez-Gracia A."/>
            <person name="Saranga D.J."/>
            <person name="Sato H."/>
            <person name="Schaeffer S.W."/>
            <person name="Schatz M.C."/>
            <person name="Schlenke T."/>
            <person name="Schwartz R."/>
            <person name="Segarra C."/>
            <person name="Singh R.S."/>
            <person name="Sirot L."/>
            <person name="Sirota M."/>
            <person name="Sisneros N.B."/>
            <person name="Smith C.D."/>
            <person name="Smith T.F."/>
            <person name="Spieth J."/>
            <person name="Stage D.E."/>
            <person name="Stark A."/>
            <person name="Stephan W."/>
            <person name="Strausberg R.L."/>
            <person name="Strempel S."/>
            <person name="Sturgill D."/>
            <person name="Sutton G."/>
            <person name="Sutton G.G."/>
            <person name="Tao W."/>
            <person name="Teichmann S."/>
            <person name="Tobari Y.N."/>
            <person name="Tomimura Y."/>
            <person name="Tsolas J.M."/>
            <person name="Valente V.L."/>
            <person name="Venter E."/>
            <person name="Venter J.C."/>
            <person name="Vicario S."/>
            <person name="Vieira F.G."/>
            <person name="Vilella A.J."/>
            <person name="Villasante A."/>
            <person name="Walenz B."/>
            <person name="Wang J."/>
            <person name="Wasserman M."/>
            <person name="Watts T."/>
            <person name="Wilson D."/>
            <person name="Wilson R.K."/>
            <person name="Wing R.A."/>
            <person name="Wolfner M.F."/>
            <person name="Wong A."/>
            <person name="Wong G.K."/>
            <person name="Wu C.I."/>
            <person name="Wu G."/>
            <person name="Yamamoto D."/>
            <person name="Yang H.P."/>
            <person name="Yang S.P."/>
            <person name="Yorke J.A."/>
            <person name="Yoshida K."/>
            <person name="Zdobnov E."/>
            <person name="Zhang P."/>
            <person name="Zhang Y."/>
            <person name="Zimin A.V."/>
            <person name="Baldwin J."/>
            <person name="Abdouelleil A."/>
            <person name="Abdulkadir J."/>
            <person name="Abebe A."/>
            <person name="Abera B."/>
            <person name="Abreu J."/>
            <person name="Acer S.C."/>
            <person name="Aftuck L."/>
            <person name="Alexander A."/>
            <person name="An P."/>
            <person name="Anderson E."/>
            <person name="Anderson S."/>
            <person name="Arachi H."/>
            <person name="Azer M."/>
            <person name="Bachantsang P."/>
            <person name="Barry A."/>
            <person name="Bayul T."/>
            <person name="Berlin A."/>
            <person name="Bessette D."/>
            <person name="Bloom T."/>
            <person name="Blye J."/>
            <person name="Boguslavskiy L."/>
            <person name="Bonnet C."/>
            <person name="Boukhgalter B."/>
            <person name="Bourzgui I."/>
            <person name="Brown A."/>
            <person name="Cahill P."/>
            <person name="Channer S."/>
            <person name="Cheshatsang Y."/>
            <person name="Chuda L."/>
            <person name="Citroen M."/>
            <person name="Collymore A."/>
            <person name="Cooke P."/>
            <person name="Costello M."/>
            <person name="D'Aco K."/>
            <person name="Daza R."/>
            <person name="De Haan G."/>
            <person name="DeGray S."/>
            <person name="DeMaso C."/>
            <person name="Dhargay N."/>
            <person name="Dooley K."/>
            <person name="Dooley E."/>
            <person name="Doricent M."/>
            <person name="Dorje P."/>
            <person name="Dorjee K."/>
            <person name="Dupes A."/>
            <person name="Elong R."/>
            <person name="Falk J."/>
            <person name="Farina A."/>
            <person name="Faro S."/>
            <person name="Ferguson D."/>
            <person name="Fisher S."/>
            <person name="Foley C.D."/>
            <person name="Franke A."/>
            <person name="Friedrich D."/>
            <person name="Gadbois L."/>
            <person name="Gearin G."/>
            <person name="Gearin C.R."/>
            <person name="Giannoukos G."/>
            <person name="Goode T."/>
            <person name="Graham J."/>
            <person name="Grandbois E."/>
            <person name="Grewal S."/>
            <person name="Gyaltsen K."/>
            <person name="Hafez N."/>
            <person name="Hagos B."/>
            <person name="Hall J."/>
            <person name="Henson C."/>
            <person name="Hollinger A."/>
            <person name="Honan T."/>
            <person name="Huard M.D."/>
            <person name="Hughes L."/>
            <person name="Hurhula B."/>
            <person name="Husby M.E."/>
            <person name="Kamat A."/>
            <person name="Kanga B."/>
            <person name="Kashin S."/>
            <person name="Khazanovich D."/>
            <person name="Kisner P."/>
            <person name="Lance K."/>
            <person name="Lara M."/>
            <person name="Lee W."/>
            <person name="Lennon N."/>
            <person name="Letendre F."/>
            <person name="LeVine R."/>
            <person name="Lipovsky A."/>
            <person name="Liu X."/>
            <person name="Liu J."/>
            <person name="Liu S."/>
            <person name="Lokyitsang T."/>
            <person name="Lokyitsang Y."/>
            <person name="Lubonja R."/>
            <person name="Lui A."/>
            <person name="MacDonald P."/>
            <person name="Magnisalis V."/>
            <person name="Maru K."/>
            <person name="Matthews C."/>
            <person name="McCusker W."/>
            <person name="McDonough S."/>
            <person name="Mehta T."/>
            <person name="Meldrim J."/>
            <person name="Meneus L."/>
            <person name="Mihai O."/>
            <person name="Mihalev A."/>
            <person name="Mihova T."/>
            <person name="Mittelman R."/>
            <person name="Mlenga V."/>
            <person name="Montmayeur A."/>
            <person name="Mulrain L."/>
            <person name="Navidi A."/>
            <person name="Naylor J."/>
            <person name="Negash T."/>
            <person name="Nguyen T."/>
            <person name="Nguyen N."/>
            <person name="Nicol R."/>
            <person name="Norbu C."/>
            <person name="Norbu N."/>
            <person name="Novod N."/>
            <person name="O'Neill B."/>
            <person name="Osman S."/>
            <person name="Markiewicz E."/>
            <person name="Oyono O.L."/>
            <person name="Patti C."/>
            <person name="Phunkhang P."/>
            <person name="Pierre F."/>
            <person name="Priest M."/>
            <person name="Raghuraman S."/>
            <person name="Rege F."/>
            <person name="Reyes R."/>
            <person name="Rise C."/>
            <person name="Rogov P."/>
            <person name="Ross K."/>
            <person name="Ryan E."/>
            <person name="Settipalli S."/>
            <person name="Shea T."/>
            <person name="Sherpa N."/>
            <person name="Shi L."/>
            <person name="Shih D."/>
            <person name="Sparrow T."/>
            <person name="Spaulding J."/>
            <person name="Stalker J."/>
            <person name="Stange-Thomann N."/>
            <person name="Stavropoulos S."/>
            <person name="Stone C."/>
            <person name="Strader C."/>
            <person name="Tesfaye S."/>
            <person name="Thomson T."/>
            <person name="Thoulutsang Y."/>
            <person name="Thoulutsang D."/>
            <person name="Topham K."/>
            <person name="Topping I."/>
            <person name="Tsamla T."/>
            <person name="Vassiliev H."/>
            <person name="Vo A."/>
            <person name="Wangchuk T."/>
            <person name="Wangdi T."/>
            <person name="Weiand M."/>
            <person name="Wilkinson J."/>
            <person name="Wilson A."/>
            <person name="Yadav S."/>
            <person name="Young G."/>
            <person name="Yu Q."/>
            <person name="Zembek L."/>
            <person name="Zhong D."/>
            <person name="Zimmer A."/>
            <person name="Zwirko Z."/>
            <person name="Jaffe D.B."/>
            <person name="Alvarez P."/>
            <person name="Brockman W."/>
            <person name="Butler J."/>
            <person name="Chin C."/>
            <person name="Gnerre S."/>
            <person name="Grabherr M."/>
            <person name="Kleber M."/>
            <person name="Mauceli E."/>
            <person name="MacCallum I."/>
        </authorList>
    </citation>
    <scope>NUCLEOTIDE SEQUENCE [LARGE SCALE GENOMIC DNA]</scope>
    <source>
        <strain evidence="8">Tucson 14030-0811.24</strain>
    </source>
</reference>
<dbReference type="Pfam" id="PF02138">
    <property type="entry name" value="Beach"/>
    <property type="match status" value="1"/>
</dbReference>
<dbReference type="SUPFAM" id="SSF81837">
    <property type="entry name" value="BEACH domain"/>
    <property type="match status" value="1"/>
</dbReference>
<dbReference type="InterPro" id="IPR023362">
    <property type="entry name" value="PH-BEACH_dom"/>
</dbReference>
<dbReference type="HOGENOM" id="CLU_000276_0_0_1"/>
<dbReference type="InterPro" id="IPR036372">
    <property type="entry name" value="BEACH_dom_sf"/>
</dbReference>
<dbReference type="InterPro" id="IPR036322">
    <property type="entry name" value="WD40_repeat_dom_sf"/>
</dbReference>
<dbReference type="Proteomes" id="UP000007798">
    <property type="component" value="Unassembled WGS sequence"/>
</dbReference>
<feature type="compositionally biased region" description="Gly residues" evidence="4">
    <location>
        <begin position="3374"/>
        <end position="3383"/>
    </location>
</feature>